<keyword evidence="2 3" id="KW-0378">Hydrolase</keyword>
<gene>
    <name evidence="5" type="ORF">HMPREF9443_00627</name>
</gene>
<evidence type="ECO:0000259" key="4">
    <source>
        <dbReference type="Pfam" id="PF00135"/>
    </source>
</evidence>
<dbReference type="EMBL" id="AEVN01000022">
    <property type="protein sequence ID" value="EFY05357.1"/>
    <property type="molecule type" value="Genomic_DNA"/>
</dbReference>
<dbReference type="Gene3D" id="3.40.50.1820">
    <property type="entry name" value="alpha/beta hydrolase"/>
    <property type="match status" value="1"/>
</dbReference>
<protein>
    <recommendedName>
        <fullName evidence="3">Carboxylic ester hydrolase</fullName>
        <ecNumber evidence="3">3.1.1.-</ecNumber>
    </recommendedName>
</protein>
<comment type="similarity">
    <text evidence="1 3">Belongs to the type-B carboxylesterase/lipase family.</text>
</comment>
<dbReference type="eggNOG" id="COG2272">
    <property type="taxonomic scope" value="Bacteria"/>
</dbReference>
<evidence type="ECO:0000256" key="1">
    <source>
        <dbReference type="ARBA" id="ARBA00005964"/>
    </source>
</evidence>
<evidence type="ECO:0000313" key="5">
    <source>
        <dbReference type="EMBL" id="EFY05357.1"/>
    </source>
</evidence>
<name>E8LCQ4_9FIRM</name>
<dbReference type="OrthoDB" id="9775851at2"/>
<dbReference type="EC" id="3.1.1.-" evidence="3"/>
<dbReference type="AlphaFoldDB" id="E8LCQ4"/>
<reference evidence="5 6" key="1">
    <citation type="submission" date="2011-01" db="EMBL/GenBank/DDBJ databases">
        <authorList>
            <person name="Weinstock G."/>
            <person name="Sodergren E."/>
            <person name="Clifton S."/>
            <person name="Fulton L."/>
            <person name="Fulton B."/>
            <person name="Courtney L."/>
            <person name="Fronick C."/>
            <person name="Harrison M."/>
            <person name="Strong C."/>
            <person name="Farmer C."/>
            <person name="Delahaunty K."/>
            <person name="Markovic C."/>
            <person name="Hall O."/>
            <person name="Minx P."/>
            <person name="Tomlinson C."/>
            <person name="Mitreva M."/>
            <person name="Hou S."/>
            <person name="Chen J."/>
            <person name="Wollam A."/>
            <person name="Pepin K.H."/>
            <person name="Johnson M."/>
            <person name="Bhonagiri V."/>
            <person name="Zhang X."/>
            <person name="Suruliraj S."/>
            <person name="Warren W."/>
            <person name="Chinwalla A."/>
            <person name="Mardis E.R."/>
            <person name="Wilson R.K."/>
        </authorList>
    </citation>
    <scope>NUCLEOTIDE SEQUENCE [LARGE SCALE GENOMIC DNA]</scope>
    <source>
        <strain evidence="5 6">YIT 12067</strain>
    </source>
</reference>
<feature type="chain" id="PRO_5005128408" description="Carboxylic ester hydrolase" evidence="3">
    <location>
        <begin position="31"/>
        <end position="570"/>
    </location>
</feature>
<dbReference type="Pfam" id="PF00135">
    <property type="entry name" value="COesterase"/>
    <property type="match status" value="1"/>
</dbReference>
<dbReference type="InterPro" id="IPR050309">
    <property type="entry name" value="Type-B_Carboxylest/Lipase"/>
</dbReference>
<keyword evidence="6" id="KW-1185">Reference proteome</keyword>
<accession>E8LCQ4</accession>
<dbReference type="SUPFAM" id="SSF53474">
    <property type="entry name" value="alpha/beta-Hydrolases"/>
    <property type="match status" value="1"/>
</dbReference>
<dbReference type="InterPro" id="IPR029058">
    <property type="entry name" value="AB_hydrolase_fold"/>
</dbReference>
<dbReference type="InterPro" id="IPR019826">
    <property type="entry name" value="Carboxylesterase_B_AS"/>
</dbReference>
<dbReference type="PANTHER" id="PTHR11559">
    <property type="entry name" value="CARBOXYLESTERASE"/>
    <property type="match status" value="1"/>
</dbReference>
<dbReference type="InterPro" id="IPR002018">
    <property type="entry name" value="CarbesteraseB"/>
</dbReference>
<sequence length="570" mass="63021">MREQMIQMKKMQYVVASLLAASVFTTAAEAANFNNEVKTQQGVVAGAYDDKHQVVQWLGVPYAQQPTGADRWREAQQAKKHKGILDCTKAAPANIQYNGKKVLGQEGMLTLDIVRPDTQEKNLPVLVYIHGGNNQASNSHLMEGNRLAQEGNMVYVSVQYRLGLFGFNNLPALADGNKKEQSGNFGFLDQAAALDWVRENIKEFGGDAKNITVSGFSAGGRDVMAMLISPVFKNKFDKAISFSGGLTVADAAKSQKTIAQKLAPMVVEDGKQNNLINAENWLLSDNGKDKKAVRQYLQAIPAERLAPVMAGAVIRMSAFPHLYGDGEVLPIEGFATKHYYSVPLLMLASADEFSSFAARDPFFKDRLGLINNDYKTTSEFKFANKYGSALYGFFNGQQSAEVLYPHYKADMYVCSFAFAHTADVVGKEYMVRNGALHGIFQPFLTDQGYGYTKNTDAFEQAGSKELSKAFIDSIAAFVRTGNPNTSALGTTWQAWNPTYRPELVWDANRQHARISSINSRVSYAGILAEMANDKSINEQSKNYIIHNVLNGRWFSDELDAQYGNPSLWPK</sequence>
<dbReference type="HOGENOM" id="CLU_006586_16_4_9"/>
<organism evidence="5 6">
    <name type="scientific">Phascolarctobacterium succinatutens YIT 12067</name>
    <dbReference type="NCBI Taxonomy" id="626939"/>
    <lineage>
        <taxon>Bacteria</taxon>
        <taxon>Bacillati</taxon>
        <taxon>Bacillota</taxon>
        <taxon>Negativicutes</taxon>
        <taxon>Acidaminococcales</taxon>
        <taxon>Acidaminococcaceae</taxon>
        <taxon>Phascolarctobacterium</taxon>
    </lineage>
</organism>
<feature type="signal peptide" evidence="3">
    <location>
        <begin position="1"/>
        <end position="30"/>
    </location>
</feature>
<dbReference type="PROSITE" id="PS00122">
    <property type="entry name" value="CARBOXYLESTERASE_B_1"/>
    <property type="match status" value="1"/>
</dbReference>
<keyword evidence="3" id="KW-0732">Signal</keyword>
<proteinExistence type="inferred from homology"/>
<dbReference type="GO" id="GO:0016787">
    <property type="term" value="F:hydrolase activity"/>
    <property type="evidence" value="ECO:0007669"/>
    <property type="project" value="UniProtKB-KW"/>
</dbReference>
<evidence type="ECO:0000256" key="2">
    <source>
        <dbReference type="ARBA" id="ARBA00022801"/>
    </source>
</evidence>
<feature type="domain" description="Carboxylesterase type B" evidence="4">
    <location>
        <begin position="35"/>
        <end position="365"/>
    </location>
</feature>
<comment type="caution">
    <text evidence="5">The sequence shown here is derived from an EMBL/GenBank/DDBJ whole genome shotgun (WGS) entry which is preliminary data.</text>
</comment>
<evidence type="ECO:0000313" key="6">
    <source>
        <dbReference type="Proteomes" id="UP000004923"/>
    </source>
</evidence>
<evidence type="ECO:0000256" key="3">
    <source>
        <dbReference type="RuleBase" id="RU361235"/>
    </source>
</evidence>
<dbReference type="ESTHER" id="9firm-e8lcq4">
    <property type="family name" value="Carb_B_Bacteria"/>
</dbReference>
<dbReference type="Proteomes" id="UP000004923">
    <property type="component" value="Unassembled WGS sequence"/>
</dbReference>